<dbReference type="PROSITE" id="PS00488">
    <property type="entry name" value="PAL_HISTIDASE"/>
    <property type="match status" value="1"/>
</dbReference>
<accession>A0A9Y1BHY2</accession>
<evidence type="ECO:0000256" key="1">
    <source>
        <dbReference type="ARBA" id="ARBA00005113"/>
    </source>
</evidence>
<proteinExistence type="inferred from homology"/>
<keyword evidence="3 8" id="KW-0369">Histidine metabolism</keyword>
<dbReference type="EMBL" id="CP084166">
    <property type="protein sequence ID" value="UJG39563.1"/>
    <property type="molecule type" value="Genomic_DNA"/>
</dbReference>
<comment type="pathway">
    <text evidence="1 8">Amino-acid degradation; L-histidine degradation into L-glutamate; N-formimidoyl-L-glutamate from L-histidine: step 1/3.</text>
</comment>
<comment type="subcellular location">
    <subcellularLocation>
        <location evidence="9">Cytoplasm</location>
    </subcellularLocation>
</comment>
<reference evidence="10" key="1">
    <citation type="journal article" date="2022" name="Nat. Microbiol.">
        <title>Unique mobile elements and scalable gene flow at the prokaryote-eukaryote boundary revealed by circularized Asgard archaea genomes.</title>
        <authorList>
            <person name="Wu F."/>
            <person name="Speth D.R."/>
            <person name="Philosof A."/>
            <person name="Cremiere A."/>
            <person name="Narayanan A."/>
            <person name="Barco R.A."/>
            <person name="Connon S.A."/>
            <person name="Amend J.P."/>
            <person name="Antoshechkin I.A."/>
            <person name="Orphan V.J."/>
        </authorList>
    </citation>
    <scope>NUCLEOTIDE SEQUENCE</scope>
    <source>
        <strain evidence="10">PM71</strain>
    </source>
</reference>
<dbReference type="CDD" id="cd00332">
    <property type="entry name" value="PAL-HAL"/>
    <property type="match status" value="1"/>
</dbReference>
<dbReference type="InterPro" id="IPR005921">
    <property type="entry name" value="HutH"/>
</dbReference>
<dbReference type="SUPFAM" id="SSF48557">
    <property type="entry name" value="L-aspartase-like"/>
    <property type="match status" value="1"/>
</dbReference>
<comment type="catalytic activity">
    <reaction evidence="5 8">
        <text>L-histidine = trans-urocanate + NH4(+)</text>
        <dbReference type="Rhea" id="RHEA:21232"/>
        <dbReference type="ChEBI" id="CHEBI:17771"/>
        <dbReference type="ChEBI" id="CHEBI:28938"/>
        <dbReference type="ChEBI" id="CHEBI:57595"/>
        <dbReference type="EC" id="4.3.1.3"/>
    </reaction>
</comment>
<evidence type="ECO:0000313" key="10">
    <source>
        <dbReference type="EMBL" id="UJG39563.1"/>
    </source>
</evidence>
<sequence length="510" mass="55705">MSNFIVLNGNSLNINDLIKITRQGYKIRLSDDSKERIRESRNAIENLIAENDPIYGVSTGFGKLANVLISINEQSQLQENIIRSHSISFGEFLPDEIVKGAMVIAINSYCKGSSGIRLSTVELYVDLVNNNVIPLVPSIGSLGASGDLAPLSYIASVLIGEGKVKYNDQILTGKEILAKLGLEPISPVSKEGLSLVNGTHVLTSFAAHTIYDSLNILKHSAIAVALVLEALHGNTDAFSPFIMQNRKHKGQSDFADTVLKLIKGSDIEHIKAPRVQDPYSIRCSPQVHGAVLDTIRYVKSVVEVEMNSATDNPLISVNHNHAFSGGNFHGEPISLVMDFLSIALTELGTISERRVNQLLNTALSGLPAFLTGKPGLNSGLMILQYADAALSAENKILSTPASIDNTPVSADQEDHVSMGLTSSKKVYKIRDIVSQMIAIEIFTACQALEFRGERKLSPVNMKIYNHIRKKIPPIANDRRYDEDVYWVIEQVKTGGLLKFTEEELLSISGE</sequence>
<evidence type="ECO:0000256" key="3">
    <source>
        <dbReference type="ARBA" id="ARBA00022808"/>
    </source>
</evidence>
<dbReference type="InterPro" id="IPR008948">
    <property type="entry name" value="L-Aspartase-like"/>
</dbReference>
<evidence type="ECO:0000256" key="7">
    <source>
        <dbReference type="RuleBase" id="RU003954"/>
    </source>
</evidence>
<dbReference type="AlphaFoldDB" id="A0A9Y1BHY2"/>
<dbReference type="Gene3D" id="1.20.200.10">
    <property type="entry name" value="Fumarase/aspartase (Central domain)"/>
    <property type="match status" value="1"/>
</dbReference>
<name>A0A9Y1BHY2_9ARCH</name>
<dbReference type="Gene3D" id="1.10.275.10">
    <property type="entry name" value="Fumarase/aspartase (N-terminal domain)"/>
    <property type="match status" value="1"/>
</dbReference>
<evidence type="ECO:0000256" key="9">
    <source>
        <dbReference type="RuleBase" id="RU004480"/>
    </source>
</evidence>
<dbReference type="InterPro" id="IPR001106">
    <property type="entry name" value="Aromatic_Lyase"/>
</dbReference>
<evidence type="ECO:0000256" key="6">
    <source>
        <dbReference type="NCBIfam" id="TIGR01225"/>
    </source>
</evidence>
<dbReference type="Proteomes" id="UP001201020">
    <property type="component" value="Chromosome"/>
</dbReference>
<organism evidence="10">
    <name type="scientific">Candidatus Heimdallarchaeum aukensis</name>
    <dbReference type="NCBI Taxonomy" id="2876573"/>
    <lineage>
        <taxon>Archaea</taxon>
        <taxon>Promethearchaeati</taxon>
        <taxon>Candidatus Heimdallarchaeota</taxon>
        <taxon>Candidatus Heimdallarchaeia (ex Rinke et al. 2021) (nom. nud.)</taxon>
        <taxon>Candidatus Heimdallarchaeales</taxon>
        <taxon>Candidatus Heimdallarchaeaceae</taxon>
        <taxon>Candidatus Heimdallarchaeum</taxon>
    </lineage>
</organism>
<dbReference type="FunFam" id="1.10.275.10:FF:000005">
    <property type="entry name" value="Histidine ammonia-lyase"/>
    <property type="match status" value="1"/>
</dbReference>
<dbReference type="InterPro" id="IPR024083">
    <property type="entry name" value="Fumarase/histidase_N"/>
</dbReference>
<evidence type="ECO:0000256" key="8">
    <source>
        <dbReference type="RuleBase" id="RU004479"/>
    </source>
</evidence>
<dbReference type="EC" id="4.3.1.3" evidence="2 6"/>
<dbReference type="NCBIfam" id="TIGR01225">
    <property type="entry name" value="hutH"/>
    <property type="match status" value="1"/>
</dbReference>
<gene>
    <name evidence="10" type="primary">hutH</name>
    <name evidence="10" type="ORF">K9W45_06745</name>
</gene>
<evidence type="ECO:0000256" key="5">
    <source>
        <dbReference type="ARBA" id="ARBA00049269"/>
    </source>
</evidence>
<dbReference type="PANTHER" id="PTHR10362">
    <property type="entry name" value="HISTIDINE AMMONIA-LYASE"/>
    <property type="match status" value="1"/>
</dbReference>
<dbReference type="GO" id="GO:0004397">
    <property type="term" value="F:histidine ammonia-lyase activity"/>
    <property type="evidence" value="ECO:0007669"/>
    <property type="project" value="UniProtKB-UniRule"/>
</dbReference>
<evidence type="ECO:0000256" key="2">
    <source>
        <dbReference type="ARBA" id="ARBA00012994"/>
    </source>
</evidence>
<dbReference type="GO" id="GO:0005737">
    <property type="term" value="C:cytoplasm"/>
    <property type="evidence" value="ECO:0007669"/>
    <property type="project" value="UniProtKB-SubCell"/>
</dbReference>
<evidence type="ECO:0000256" key="4">
    <source>
        <dbReference type="ARBA" id="ARBA00023239"/>
    </source>
</evidence>
<comment type="similarity">
    <text evidence="7">Belongs to the PAL/histidase family.</text>
</comment>
<keyword evidence="4 7" id="KW-0456">Lyase</keyword>
<protein>
    <recommendedName>
        <fullName evidence="2 6">Histidine ammonia-lyase</fullName>
        <ecNumber evidence="2 6">4.3.1.3</ecNumber>
    </recommendedName>
</protein>
<dbReference type="GO" id="GO:0006548">
    <property type="term" value="P:L-histidine catabolic process"/>
    <property type="evidence" value="ECO:0007669"/>
    <property type="project" value="UniProtKB-UniRule"/>
</dbReference>
<dbReference type="Pfam" id="PF00221">
    <property type="entry name" value="Lyase_aromatic"/>
    <property type="match status" value="1"/>
</dbReference>
<dbReference type="InterPro" id="IPR022313">
    <property type="entry name" value="Phe/His_NH3-lyase_AS"/>
</dbReference>
<dbReference type="NCBIfam" id="NF006871">
    <property type="entry name" value="PRK09367.1"/>
    <property type="match status" value="1"/>
</dbReference>